<dbReference type="PROSITE" id="PS00019">
    <property type="entry name" value="ACTININ_1"/>
    <property type="match status" value="1"/>
</dbReference>
<keyword evidence="4" id="KW-0677">Repeat</keyword>
<feature type="region of interest" description="Disordered" evidence="10">
    <location>
        <begin position="151"/>
        <end position="180"/>
    </location>
</feature>
<evidence type="ECO:0000256" key="4">
    <source>
        <dbReference type="ARBA" id="ARBA00022737"/>
    </source>
</evidence>
<dbReference type="AlphaFoldDB" id="A0ABC9WZQ3"/>
<evidence type="ECO:0000256" key="5">
    <source>
        <dbReference type="ARBA" id="ARBA00022989"/>
    </source>
</evidence>
<evidence type="ECO:0000256" key="1">
    <source>
        <dbReference type="ARBA" id="ARBA00004211"/>
    </source>
</evidence>
<dbReference type="Pfam" id="PF00078">
    <property type="entry name" value="RVT_1"/>
    <property type="match status" value="1"/>
</dbReference>
<accession>A0ABC9WZQ3</accession>
<dbReference type="FunFam" id="1.10.418.10:FF:000063">
    <property type="entry name" value="Calmin"/>
    <property type="match status" value="1"/>
</dbReference>
<sequence length="1137" mass="127499">MAGQEWDWFQREELIGHISDIRVQNLQVERENVQKRTFTRWINLHLGKCKPPLKVKDLFIDIQDGKILMALLEVLSGQKLMHEYKSSTHRIFRLNNIAKALKFLEDSNVKLVSIDAAEIADGNSSLVLGLIWNIILFFQIKELTGNLNRNSSSSSLSSGPSGPESDTSHPSTPSVERNMAVTVKDQRKAIRALLVWVQRKTRKYGVAVQDFASSWRSGLAFLAIIKAIDSTLVDMKQALEKSARENLEDAFSIAQNKLGVPRLLEPEDIMVESPDEQSIVTYVAQFLEHFPELEGEDFTDPDKELPIESTYVHIKDTPSEKEGKILILSEGEENMYTVNHERSHPAPPKVHIHDTPERIPSETIPEKCNGKLSQVLGDSQETSEEEPQRPTSLKITGSVSFESNSSWEVLSDKFMPGEGGISDDPLKQNDDLSPAVLTDQKNSVDSFEDYSEELTKETSTEYDNETKSLSANTSSLSPLSWTSGILTDESINKVEESKPQTSILLPEDTSKQENTQKYVLHLLNEEILKIPQNEHTKQSPGFETTETNHCSLNGSDLKTQELSTQHETSDDSLSDVPKNPEDLDSCDEVESSAEVLPSSSKVSVIPHDLFYYPHYNVPISAVLNAYLEPCIEDYDTGNDKASSETVTDVLHEKGLPEQNYREDSPKPDLGNKLGVPPSEIDTENSKEETTDIKSHMNSSDEKEVPLLVGEELEIEKDGEKATNHQDSTIPQHPEAIVEHLEDLSIAIKNPENSSNNEEEGENRIKAEDLQISEVATTTLSQEKLEEIADCQEFTRTSDSDSNVYLRKRSPNTAEEETYGINEQKMTDMGENPLITRKKKDLEASRDWENAEPPTVGEDQVREYLRNLKVHKSMGPDEMHPRVLRELADEVARPLAIIFEKSWQSGEVPTNLKRGNITSIFKKGKKEDPGNYRPVSLTSVPGKIMEQTLLETMLRHMENMEVTGDGQHGFIKGKSCLTNLVAFYDGVIALVDKGRATDIIYLDLCKAFGTVPHDILVSKLERHGFDGWTTRWIRNWLDGRTQRVVVNALMSKWRTVTSGVPQGLVLGPALFNIFVGNTDSRIECTLNKFADDTKLCGVVDMLEGRDHRIIESQNGLGWKGPQRSSSSNPPAMGRDTFH</sequence>
<dbReference type="SUPFAM" id="SSF56672">
    <property type="entry name" value="DNA/RNA polymerases"/>
    <property type="match status" value="1"/>
</dbReference>
<keyword evidence="5" id="KW-1133">Transmembrane helix</keyword>
<dbReference type="InterPro" id="IPR001589">
    <property type="entry name" value="Actinin_actin-bd_CS"/>
</dbReference>
<dbReference type="CDD" id="cd21245">
    <property type="entry name" value="CH_CLMN_rpt2"/>
    <property type="match status" value="1"/>
</dbReference>
<feature type="compositionally biased region" description="Basic and acidic residues" evidence="10">
    <location>
        <begin position="683"/>
        <end position="703"/>
    </location>
</feature>
<feature type="compositionally biased region" description="Basic and acidic residues" evidence="10">
    <location>
        <begin position="351"/>
        <end position="365"/>
    </location>
</feature>
<dbReference type="InterPro" id="IPR036872">
    <property type="entry name" value="CH_dom_sf"/>
</dbReference>
<reference evidence="13 14" key="1">
    <citation type="submission" date="2024-06" db="EMBL/GenBank/DDBJ databases">
        <title>The draft genome of Grus japonensis, version 3.</title>
        <authorList>
            <person name="Nabeshima K."/>
            <person name="Suzuki S."/>
            <person name="Onuma M."/>
        </authorList>
    </citation>
    <scope>NUCLEOTIDE SEQUENCE [LARGE SCALE GENOMIC DNA]</scope>
    <source>
        <strain evidence="13 14">451A</strain>
    </source>
</reference>
<dbReference type="Pfam" id="PF00307">
    <property type="entry name" value="CH"/>
    <property type="match status" value="2"/>
</dbReference>
<feature type="region of interest" description="Disordered" evidence="10">
    <location>
        <begin position="375"/>
        <end position="394"/>
    </location>
</feature>
<feature type="region of interest" description="Disordered" evidence="10">
    <location>
        <begin position="796"/>
        <end position="822"/>
    </location>
</feature>
<evidence type="ECO:0000259" key="11">
    <source>
        <dbReference type="PROSITE" id="PS50021"/>
    </source>
</evidence>
<dbReference type="PANTHER" id="PTHR47535:SF7">
    <property type="entry name" value="CALMIN"/>
    <property type="match status" value="1"/>
</dbReference>
<protein>
    <recommendedName>
        <fullName evidence="8">Calmin</fullName>
    </recommendedName>
    <alternativeName>
        <fullName evidence="9">Calponin-like transmembrane domain protein</fullName>
    </alternativeName>
</protein>
<dbReference type="InterPro" id="IPR043502">
    <property type="entry name" value="DNA/RNA_pol_sf"/>
</dbReference>
<feature type="domain" description="Reverse transcriptase" evidence="12">
    <location>
        <begin position="900"/>
        <end position="1137"/>
    </location>
</feature>
<dbReference type="PROSITE" id="PS50021">
    <property type="entry name" value="CH"/>
    <property type="match status" value="2"/>
</dbReference>
<evidence type="ECO:0000256" key="2">
    <source>
        <dbReference type="ARBA" id="ARBA00022553"/>
    </source>
</evidence>
<dbReference type="EMBL" id="BAAFJT010000005">
    <property type="protein sequence ID" value="GAB0190919.1"/>
    <property type="molecule type" value="Genomic_DNA"/>
</dbReference>
<name>A0ABC9WZQ3_GRUJA</name>
<keyword evidence="7" id="KW-0009">Actin-binding</keyword>
<keyword evidence="3" id="KW-0812">Transmembrane</keyword>
<evidence type="ECO:0000256" key="3">
    <source>
        <dbReference type="ARBA" id="ARBA00022692"/>
    </source>
</evidence>
<evidence type="ECO:0000256" key="6">
    <source>
        <dbReference type="ARBA" id="ARBA00023136"/>
    </source>
</evidence>
<dbReference type="InterPro" id="IPR047826">
    <property type="entry name" value="CLMN_CH_second"/>
</dbReference>
<comment type="subcellular location">
    <subcellularLocation>
        <location evidence="1">Membrane</location>
        <topology evidence="1">Single-pass type IV membrane protein</topology>
    </subcellularLocation>
</comment>
<organism evidence="13 14">
    <name type="scientific">Grus japonensis</name>
    <name type="common">Japanese crane</name>
    <name type="synonym">Red-crowned crane</name>
    <dbReference type="NCBI Taxonomy" id="30415"/>
    <lineage>
        <taxon>Eukaryota</taxon>
        <taxon>Metazoa</taxon>
        <taxon>Chordata</taxon>
        <taxon>Craniata</taxon>
        <taxon>Vertebrata</taxon>
        <taxon>Euteleostomi</taxon>
        <taxon>Archelosauria</taxon>
        <taxon>Archosauria</taxon>
        <taxon>Dinosauria</taxon>
        <taxon>Saurischia</taxon>
        <taxon>Theropoda</taxon>
        <taxon>Coelurosauria</taxon>
        <taxon>Aves</taxon>
        <taxon>Neognathae</taxon>
        <taxon>Neoaves</taxon>
        <taxon>Gruiformes</taxon>
        <taxon>Gruidae</taxon>
        <taxon>Grus</taxon>
    </lineage>
</organism>
<feature type="region of interest" description="Disordered" evidence="10">
    <location>
        <begin position="535"/>
        <end position="595"/>
    </location>
</feature>
<dbReference type="GO" id="GO:0003779">
    <property type="term" value="F:actin binding"/>
    <property type="evidence" value="ECO:0007669"/>
    <property type="project" value="UniProtKB-KW"/>
</dbReference>
<feature type="compositionally biased region" description="Polar residues" evidence="10">
    <location>
        <begin position="467"/>
        <end position="480"/>
    </location>
</feature>
<evidence type="ECO:0000313" key="13">
    <source>
        <dbReference type="EMBL" id="GAB0190919.1"/>
    </source>
</evidence>
<evidence type="ECO:0000313" key="14">
    <source>
        <dbReference type="Proteomes" id="UP001623348"/>
    </source>
</evidence>
<evidence type="ECO:0000259" key="12">
    <source>
        <dbReference type="PROSITE" id="PS50878"/>
    </source>
</evidence>
<dbReference type="InterPro" id="IPR001715">
    <property type="entry name" value="CH_dom"/>
</dbReference>
<feature type="compositionally biased region" description="Polar residues" evidence="10">
    <location>
        <begin position="538"/>
        <end position="566"/>
    </location>
</feature>
<gene>
    <name evidence="13" type="ORF">GRJ2_001557200</name>
</gene>
<feature type="region of interest" description="Disordered" evidence="10">
    <location>
        <begin position="651"/>
        <end position="703"/>
    </location>
</feature>
<dbReference type="InterPro" id="IPR052403">
    <property type="entry name" value="LINC-complex_assoc"/>
</dbReference>
<feature type="region of interest" description="Disordered" evidence="10">
    <location>
        <begin position="1112"/>
        <end position="1137"/>
    </location>
</feature>
<comment type="caution">
    <text evidence="13">The sequence shown here is derived from an EMBL/GenBank/DDBJ whole genome shotgun (WGS) entry which is preliminary data.</text>
</comment>
<dbReference type="SMART" id="SM00033">
    <property type="entry name" value="CH"/>
    <property type="match status" value="2"/>
</dbReference>
<feature type="compositionally biased region" description="Basic and acidic residues" evidence="10">
    <location>
        <begin position="651"/>
        <end position="666"/>
    </location>
</feature>
<feature type="compositionally biased region" description="Low complexity" evidence="10">
    <location>
        <begin position="151"/>
        <end position="165"/>
    </location>
</feature>
<keyword evidence="2" id="KW-0597">Phosphoprotein</keyword>
<evidence type="ECO:0000256" key="9">
    <source>
        <dbReference type="ARBA" id="ARBA00082870"/>
    </source>
</evidence>
<dbReference type="Gene3D" id="1.10.418.10">
    <property type="entry name" value="Calponin-like domain"/>
    <property type="match status" value="2"/>
</dbReference>
<dbReference type="SUPFAM" id="SSF47576">
    <property type="entry name" value="Calponin-homology domain, CH-domain"/>
    <property type="match status" value="1"/>
</dbReference>
<feature type="region of interest" description="Disordered" evidence="10">
    <location>
        <begin position="748"/>
        <end position="769"/>
    </location>
</feature>
<feature type="domain" description="Calponin-homology (CH)" evidence="11">
    <location>
        <begin position="187"/>
        <end position="291"/>
    </location>
</feature>
<feature type="compositionally biased region" description="Acidic residues" evidence="10">
    <location>
        <begin position="582"/>
        <end position="591"/>
    </location>
</feature>
<dbReference type="FunFam" id="1.10.418.10:FF:000057">
    <property type="entry name" value="Calmin"/>
    <property type="match status" value="1"/>
</dbReference>
<feature type="domain" description="Calponin-homology (CH)" evidence="11">
    <location>
        <begin position="32"/>
        <end position="139"/>
    </location>
</feature>
<dbReference type="PROSITE" id="PS50878">
    <property type="entry name" value="RT_POL"/>
    <property type="match status" value="1"/>
</dbReference>
<keyword evidence="14" id="KW-1185">Reference proteome</keyword>
<keyword evidence="6" id="KW-0472">Membrane</keyword>
<dbReference type="PANTHER" id="PTHR47535">
    <property type="entry name" value="MUSCLE-SPECIFIC PROTEIN 300 KDA, ISOFORM G"/>
    <property type="match status" value="1"/>
</dbReference>
<dbReference type="GO" id="GO:0016020">
    <property type="term" value="C:membrane"/>
    <property type="evidence" value="ECO:0007669"/>
    <property type="project" value="UniProtKB-SubCell"/>
</dbReference>
<dbReference type="InterPro" id="IPR000477">
    <property type="entry name" value="RT_dom"/>
</dbReference>
<dbReference type="Proteomes" id="UP001623348">
    <property type="component" value="Unassembled WGS sequence"/>
</dbReference>
<evidence type="ECO:0000256" key="10">
    <source>
        <dbReference type="SAM" id="MobiDB-lite"/>
    </source>
</evidence>
<feature type="region of interest" description="Disordered" evidence="10">
    <location>
        <begin position="415"/>
        <end position="480"/>
    </location>
</feature>
<evidence type="ECO:0000256" key="7">
    <source>
        <dbReference type="ARBA" id="ARBA00023203"/>
    </source>
</evidence>
<evidence type="ECO:0000256" key="8">
    <source>
        <dbReference type="ARBA" id="ARBA00070333"/>
    </source>
</evidence>
<proteinExistence type="predicted"/>
<dbReference type="PROSITE" id="PS00020">
    <property type="entry name" value="ACTININ_2"/>
    <property type="match status" value="1"/>
</dbReference>
<feature type="region of interest" description="Disordered" evidence="10">
    <location>
        <begin position="342"/>
        <end position="365"/>
    </location>
</feature>
<dbReference type="CDD" id="cd01650">
    <property type="entry name" value="RT_nLTR_like"/>
    <property type="match status" value="1"/>
</dbReference>